<evidence type="ECO:0000313" key="1">
    <source>
        <dbReference type="EMBL" id="NNG37708.1"/>
    </source>
</evidence>
<dbReference type="RefSeq" id="WP_171150832.1">
    <property type="nucleotide sequence ID" value="NZ_JABENB010000001.1"/>
</dbReference>
<keyword evidence="2" id="KW-1185">Reference proteome</keyword>
<accession>A0A849AEV5</accession>
<comment type="caution">
    <text evidence="1">The sequence shown here is derived from an EMBL/GenBank/DDBJ whole genome shotgun (WGS) entry which is preliminary data.</text>
</comment>
<gene>
    <name evidence="1" type="ORF">HJ588_00260</name>
</gene>
<sequence>MPVGERIEQAREVIRSTLEQRLADGLAERGAPDVEPEVLSQVLLVAGEQFARLVITDPDRYPPERLIANLRGVLAAVRAPASVSTSA</sequence>
<dbReference type="SUPFAM" id="SSF48498">
    <property type="entry name" value="Tetracyclin repressor-like, C-terminal domain"/>
    <property type="match status" value="1"/>
</dbReference>
<dbReference type="Proteomes" id="UP000557772">
    <property type="component" value="Unassembled WGS sequence"/>
</dbReference>
<dbReference type="InterPro" id="IPR036271">
    <property type="entry name" value="Tet_transcr_reg_TetR-rel_C_sf"/>
</dbReference>
<organism evidence="1 2">
    <name type="scientific">Flexivirga aerilata</name>
    <dbReference type="NCBI Taxonomy" id="1656889"/>
    <lineage>
        <taxon>Bacteria</taxon>
        <taxon>Bacillati</taxon>
        <taxon>Actinomycetota</taxon>
        <taxon>Actinomycetes</taxon>
        <taxon>Micrococcales</taxon>
        <taxon>Dermacoccaceae</taxon>
        <taxon>Flexivirga</taxon>
    </lineage>
</organism>
<dbReference type="EMBL" id="JABENB010000001">
    <property type="protein sequence ID" value="NNG37708.1"/>
    <property type="molecule type" value="Genomic_DNA"/>
</dbReference>
<name>A0A849AEV5_9MICO</name>
<proteinExistence type="predicted"/>
<evidence type="ECO:0008006" key="3">
    <source>
        <dbReference type="Google" id="ProtNLM"/>
    </source>
</evidence>
<dbReference type="AlphaFoldDB" id="A0A849AEV5"/>
<reference evidence="1 2" key="1">
    <citation type="submission" date="2020-05" db="EMBL/GenBank/DDBJ databases">
        <title>Flexivirga sp. ID2601S isolated from air conditioner.</title>
        <authorList>
            <person name="Kim D.H."/>
        </authorList>
    </citation>
    <scope>NUCLEOTIDE SEQUENCE [LARGE SCALE GENOMIC DNA]</scope>
    <source>
        <strain evidence="1 2">ID2601S</strain>
    </source>
</reference>
<evidence type="ECO:0000313" key="2">
    <source>
        <dbReference type="Proteomes" id="UP000557772"/>
    </source>
</evidence>
<protein>
    <recommendedName>
        <fullName evidence="3">BetI-type transcriptional repressor C-terminal domain-containing protein</fullName>
    </recommendedName>
</protein>